<organism evidence="1 2">
    <name type="scientific">Acaryochloris thomasi RCC1774</name>
    <dbReference type="NCBI Taxonomy" id="1764569"/>
    <lineage>
        <taxon>Bacteria</taxon>
        <taxon>Bacillati</taxon>
        <taxon>Cyanobacteriota</taxon>
        <taxon>Cyanophyceae</taxon>
        <taxon>Acaryochloridales</taxon>
        <taxon>Acaryochloridaceae</taxon>
        <taxon>Acaryochloris</taxon>
        <taxon>Acaryochloris thomasi</taxon>
    </lineage>
</organism>
<comment type="caution">
    <text evidence="1">The sequence shown here is derived from an EMBL/GenBank/DDBJ whole genome shotgun (WGS) entry which is preliminary data.</text>
</comment>
<sequence>MHSDIIREALKLTSVVGVALLQQNAVPYFCAKDQYLNGQQQQTLACLIGNIIDSTASGRTAFEFQVMEYYAYAYPLKLQVNFVILARQPDVRIKLLGVQQWQSVTEDNTEQFIDFFKAVEQESELKRKQDVEVTQAPPSQPADATGTIEALLQRLNSLSQSVSKFLGPQLTASYWKASRPKYTWIENFEVNHLAEFTFTGNTQALATPVNHLCIRQWTHAFMYRCSQIIQDLPQKVAQHQASLGQEHLSIVPIGNLAKLASLEQESSLFWD</sequence>
<proteinExistence type="predicted"/>
<dbReference type="OrthoDB" id="528641at2"/>
<dbReference type="Proteomes" id="UP000248857">
    <property type="component" value="Unassembled WGS sequence"/>
</dbReference>
<dbReference type="AlphaFoldDB" id="A0A2W1JJ91"/>
<reference evidence="1 2" key="1">
    <citation type="journal article" date="2018" name="Sci. Rep.">
        <title>A novel species of the marine cyanobacterium Acaryochloris with a unique pigment content and lifestyle.</title>
        <authorList>
            <person name="Partensky F."/>
            <person name="Six C."/>
            <person name="Ratin M."/>
            <person name="Garczarek L."/>
            <person name="Vaulot D."/>
            <person name="Probert I."/>
            <person name="Calteau A."/>
            <person name="Gourvil P."/>
            <person name="Marie D."/>
            <person name="Grebert T."/>
            <person name="Bouchier C."/>
            <person name="Le Panse S."/>
            <person name="Gachenot M."/>
            <person name="Rodriguez F."/>
            <person name="Garrido J.L."/>
        </authorList>
    </citation>
    <scope>NUCLEOTIDE SEQUENCE [LARGE SCALE GENOMIC DNA]</scope>
    <source>
        <strain evidence="1 2">RCC1774</strain>
    </source>
</reference>
<gene>
    <name evidence="1" type="ORF">C1752_02142</name>
</gene>
<keyword evidence="2" id="KW-1185">Reference proteome</keyword>
<evidence type="ECO:0000313" key="1">
    <source>
        <dbReference type="EMBL" id="PZD73543.1"/>
    </source>
</evidence>
<name>A0A2W1JJ91_9CYAN</name>
<dbReference type="EMBL" id="PQWO01000005">
    <property type="protein sequence ID" value="PZD73543.1"/>
    <property type="molecule type" value="Genomic_DNA"/>
</dbReference>
<accession>A0A2W1JJ91</accession>
<evidence type="ECO:0000313" key="2">
    <source>
        <dbReference type="Proteomes" id="UP000248857"/>
    </source>
</evidence>
<protein>
    <submittedName>
        <fullName evidence="1">Uncharacterized protein</fullName>
    </submittedName>
</protein>
<dbReference type="RefSeq" id="WP_110986099.1">
    <property type="nucleotide sequence ID" value="NZ_CAWNWM010000005.1"/>
</dbReference>